<protein>
    <submittedName>
        <fullName evidence="4">Mannose-6-phosphate isomerase</fullName>
    </submittedName>
</protein>
<dbReference type="Gene3D" id="2.60.120.10">
    <property type="entry name" value="Jelly Rolls"/>
    <property type="match status" value="2"/>
</dbReference>
<dbReference type="EMBL" id="BSUO01000001">
    <property type="protein sequence ID" value="GMA38380.1"/>
    <property type="molecule type" value="Genomic_DNA"/>
</dbReference>
<accession>A0ABQ6IKF0</accession>
<dbReference type="PANTHER" id="PTHR42742:SF3">
    <property type="entry name" value="FRUCTOKINASE"/>
    <property type="match status" value="1"/>
</dbReference>
<feature type="region of interest" description="Disordered" evidence="3">
    <location>
        <begin position="1"/>
        <end position="20"/>
    </location>
</feature>
<keyword evidence="4" id="KW-0413">Isomerase</keyword>
<comment type="caution">
    <text evidence="4">The sequence shown here is derived from an EMBL/GenBank/DDBJ whole genome shotgun (WGS) entry which is preliminary data.</text>
</comment>
<organism evidence="4 5">
    <name type="scientific">Mobilicoccus caccae</name>
    <dbReference type="NCBI Taxonomy" id="1859295"/>
    <lineage>
        <taxon>Bacteria</taxon>
        <taxon>Bacillati</taxon>
        <taxon>Actinomycetota</taxon>
        <taxon>Actinomycetes</taxon>
        <taxon>Micrococcales</taxon>
        <taxon>Dermatophilaceae</taxon>
        <taxon>Mobilicoccus</taxon>
    </lineage>
</organism>
<evidence type="ECO:0000313" key="5">
    <source>
        <dbReference type="Proteomes" id="UP001157126"/>
    </source>
</evidence>
<dbReference type="GO" id="GO:0016853">
    <property type="term" value="F:isomerase activity"/>
    <property type="evidence" value="ECO:0007669"/>
    <property type="project" value="UniProtKB-KW"/>
</dbReference>
<dbReference type="RefSeq" id="WP_284302450.1">
    <property type="nucleotide sequence ID" value="NZ_BSUO01000001.1"/>
</dbReference>
<evidence type="ECO:0000256" key="1">
    <source>
        <dbReference type="ARBA" id="ARBA00022723"/>
    </source>
</evidence>
<reference evidence="5" key="1">
    <citation type="journal article" date="2019" name="Int. J. Syst. Evol. Microbiol.">
        <title>The Global Catalogue of Microorganisms (GCM) 10K type strain sequencing project: providing services to taxonomists for standard genome sequencing and annotation.</title>
        <authorList>
            <consortium name="The Broad Institute Genomics Platform"/>
            <consortium name="The Broad Institute Genome Sequencing Center for Infectious Disease"/>
            <person name="Wu L."/>
            <person name="Ma J."/>
        </authorList>
    </citation>
    <scope>NUCLEOTIDE SEQUENCE [LARGE SCALE GENOMIC DNA]</scope>
    <source>
        <strain evidence="5">NBRC 113072</strain>
    </source>
</reference>
<dbReference type="Proteomes" id="UP001157126">
    <property type="component" value="Unassembled WGS sequence"/>
</dbReference>
<proteinExistence type="predicted"/>
<keyword evidence="2" id="KW-0862">Zinc</keyword>
<dbReference type="SUPFAM" id="SSF51182">
    <property type="entry name" value="RmlC-like cupins"/>
    <property type="match status" value="1"/>
</dbReference>
<gene>
    <name evidence="4" type="primary">manA</name>
    <name evidence="4" type="ORF">GCM10025883_04250</name>
</gene>
<dbReference type="InterPro" id="IPR051804">
    <property type="entry name" value="Carb_Metab_Reg_Kinase/Isom"/>
</dbReference>
<dbReference type="CDD" id="cd07010">
    <property type="entry name" value="cupin_PMI_type_I_N_bac"/>
    <property type="match status" value="1"/>
</dbReference>
<evidence type="ECO:0000256" key="3">
    <source>
        <dbReference type="SAM" id="MobiDB-lite"/>
    </source>
</evidence>
<name>A0ABQ6IKF0_9MICO</name>
<dbReference type="PANTHER" id="PTHR42742">
    <property type="entry name" value="TRANSCRIPTIONAL REPRESSOR MPRA"/>
    <property type="match status" value="1"/>
</dbReference>
<dbReference type="InterPro" id="IPR014710">
    <property type="entry name" value="RmlC-like_jellyroll"/>
</dbReference>
<sequence>MIHPVKLSPNQPADRFYRGGPRISEFRSGGAHGSHVPEDWVASVTTLHGEESLGLSRLPTGELLRDQVRRHPEAWLGRAHVEAWGADTKLLTKLLDAGQRLPVHVHPDADFASRHLGVAHGKTEAWVFLRGGTVHLGWRFDIDEVELRRWVDDQDVDAMLAAMYAIEVSEGDAVLVPAGTPHAIGEGCFIVEVQEPEDLSILLEWVGFDIDGPSEGHLGIGFDTALRAVDLRGTSGEDLTTALVRRRAAADGAVLPPAANQFFRADRVSRGAHLPPGFGIVVVTGGTGEMRWSEGAMALVRGDTVVLPADAGEVEFGGEVSAIVCRPPVA</sequence>
<keyword evidence="5" id="KW-1185">Reference proteome</keyword>
<keyword evidence="1" id="KW-0479">Metal-binding</keyword>
<dbReference type="InterPro" id="IPR011051">
    <property type="entry name" value="RmlC_Cupin_sf"/>
</dbReference>
<evidence type="ECO:0000313" key="4">
    <source>
        <dbReference type="EMBL" id="GMA38380.1"/>
    </source>
</evidence>
<evidence type="ECO:0000256" key="2">
    <source>
        <dbReference type="ARBA" id="ARBA00022833"/>
    </source>
</evidence>